<evidence type="ECO:0000313" key="1">
    <source>
        <dbReference type="EMBL" id="AMS01225.1"/>
    </source>
</evidence>
<reference evidence="1 2" key="1">
    <citation type="journal article" date="2016" name="Virology">
        <title>The genome of AR9, a giant transducing Bacillus phage encoding two multisubunit RNA polymerases.</title>
        <authorList>
            <person name="Lavysh D."/>
            <person name="Sokolova M."/>
            <person name="Minakhin L."/>
            <person name="Yakunina M."/>
            <person name="Artamonova T."/>
            <person name="Kozyavkin S."/>
            <person name="Makarova K.S."/>
            <person name="Koonin E.V."/>
            <person name="Severinov K."/>
        </authorList>
    </citation>
    <scope>NUCLEOTIDE SEQUENCE [LARGE SCALE GENOMIC DNA]</scope>
</reference>
<sequence>MSFTIRCDECGSNNISFIVDDDEFGSLLVIQCEECDNFEEYNQADIY</sequence>
<proteinExistence type="predicted"/>
<name>A0A172JI35_BPPB1</name>
<dbReference type="Proteomes" id="UP000202618">
    <property type="component" value="Segment"/>
</dbReference>
<organism evidence="1 2">
    <name type="scientific">Bacillus phage AR9</name>
    <dbReference type="NCBI Taxonomy" id="1815509"/>
    <lineage>
        <taxon>Viruses</taxon>
        <taxon>Duplodnaviria</taxon>
        <taxon>Heunggongvirae</taxon>
        <taxon>Uroviricota</taxon>
        <taxon>Caudoviricetes</taxon>
        <taxon>Takahashivirus</taxon>
        <taxon>Bacillus phage PBS1</taxon>
    </lineage>
</organism>
<gene>
    <name evidence="1" type="ORF">AR9_g141</name>
</gene>
<dbReference type="KEGG" id="vg:29058859"/>
<dbReference type="EMBL" id="KU878088">
    <property type="protein sequence ID" value="AMS01225.1"/>
    <property type="molecule type" value="Genomic_DNA"/>
</dbReference>
<dbReference type="GeneID" id="29058859"/>
<evidence type="ECO:0000313" key="2">
    <source>
        <dbReference type="Proteomes" id="UP000202618"/>
    </source>
</evidence>
<dbReference type="RefSeq" id="YP_009283045.1">
    <property type="nucleotide sequence ID" value="NC_031039.1"/>
</dbReference>
<protein>
    <submittedName>
        <fullName evidence="1">Zn finger protein</fullName>
    </submittedName>
</protein>
<accession>A0A172JI35</accession>